<comment type="caution">
    <text evidence="1">The sequence shown here is derived from an EMBL/GenBank/DDBJ whole genome shotgun (WGS) entry which is preliminary data.</text>
</comment>
<evidence type="ECO:0000313" key="1">
    <source>
        <dbReference type="EMBL" id="KAJ2764910.1"/>
    </source>
</evidence>
<accession>A0ACC1JPX4</accession>
<keyword evidence="2" id="KW-1185">Reference proteome</keyword>
<dbReference type="EMBL" id="JANBUJ010002184">
    <property type="protein sequence ID" value="KAJ2764910.1"/>
    <property type="molecule type" value="Genomic_DNA"/>
</dbReference>
<gene>
    <name evidence="1" type="ORF">IWQ57_004987</name>
</gene>
<name>A0ACC1JPX4_9FUNG</name>
<proteinExistence type="predicted"/>
<protein>
    <submittedName>
        <fullName evidence="1">Uncharacterized protein</fullName>
    </submittedName>
</protein>
<evidence type="ECO:0000313" key="2">
    <source>
        <dbReference type="Proteomes" id="UP001140234"/>
    </source>
</evidence>
<reference evidence="1" key="1">
    <citation type="submission" date="2022-07" db="EMBL/GenBank/DDBJ databases">
        <title>Phylogenomic reconstructions and comparative analyses of Kickxellomycotina fungi.</title>
        <authorList>
            <person name="Reynolds N.K."/>
            <person name="Stajich J.E."/>
            <person name="Barry K."/>
            <person name="Grigoriev I.V."/>
            <person name="Crous P."/>
            <person name="Smith M.E."/>
        </authorList>
    </citation>
    <scope>NUCLEOTIDE SEQUENCE</scope>
    <source>
        <strain evidence="1">CBS 109366</strain>
    </source>
</reference>
<dbReference type="Proteomes" id="UP001140234">
    <property type="component" value="Unassembled WGS sequence"/>
</dbReference>
<sequence>MADDELQSLESIMELLDSADQKKPAGRMDPAPLRLNRHRDEGSADDDPTSLGDLLSAIEQNSDLGHRRQNGTRRPAGGAERSARNASPSSGDDASDPMLEFERILADLASSDTQAYRSDKPAPLFWDEDAINKEYGESGRFAKNLGPKLLFEEGPRASAHSAGRLTGDQDKVSAIAARIQRISRDSKQKGGQGAAGPAHARRQQKLDQELEHNLLSRLASCRSVPVLSNFVYTDLLSRKITVAKGMASARPSATVFAEVMRKARELQAPSVAYYVYKHCCTRLGLVDRLRVLNHEVYAEILATAWQGPRDISMVFLIMQNIVAAGTLGGRILERQIDQIASDLRATYNMPAAAENILALKAKITPDAGASDSRLHQIGSPSRSEQRPFSTSF</sequence>
<organism evidence="1 2">
    <name type="scientific">Coemansia nantahalensis</name>
    <dbReference type="NCBI Taxonomy" id="2789366"/>
    <lineage>
        <taxon>Eukaryota</taxon>
        <taxon>Fungi</taxon>
        <taxon>Fungi incertae sedis</taxon>
        <taxon>Zoopagomycota</taxon>
        <taxon>Kickxellomycotina</taxon>
        <taxon>Kickxellomycetes</taxon>
        <taxon>Kickxellales</taxon>
        <taxon>Kickxellaceae</taxon>
        <taxon>Coemansia</taxon>
    </lineage>
</organism>